<comment type="caution">
    <text evidence="1">The sequence shown here is derived from an EMBL/GenBank/DDBJ whole genome shotgun (WGS) entry which is preliminary data.</text>
</comment>
<sequence length="107" mass="11592">MKKQNSQETQDVIDELNAISAWIQTYGSYIQAIGQTKFLSKKEEDKKEGIELQIKGNLIQALGNSIQAALAQIQGKSEKDKKGAALDVLGPLFQSIGNVIEAAAESD</sequence>
<dbReference type="InterPro" id="IPR054224">
    <property type="entry name" value="DUF6944"/>
</dbReference>
<dbReference type="Proteomes" id="UP000036168">
    <property type="component" value="Unassembled WGS sequence"/>
</dbReference>
<dbReference type="STRING" id="1664069.BGLY_0230"/>
<accession>A0A0J6EQQ0</accession>
<protein>
    <submittedName>
        <fullName evidence="1">Uncharacterized protein</fullName>
    </submittedName>
</protein>
<dbReference type="AlphaFoldDB" id="A0A0J6E7Y7"/>
<evidence type="ECO:0000313" key="1">
    <source>
        <dbReference type="EMBL" id="KRT95600.1"/>
    </source>
</evidence>
<proteinExistence type="predicted"/>
<accession>A0A0J6E7Y7</accession>
<dbReference type="OrthoDB" id="2941569at2"/>
<dbReference type="Proteomes" id="UP001341297">
    <property type="component" value="Unassembled WGS sequence"/>
</dbReference>
<organism evidence="1 3">
    <name type="scientific">Bacillus glycinifermentans</name>
    <dbReference type="NCBI Taxonomy" id="1664069"/>
    <lineage>
        <taxon>Bacteria</taxon>
        <taxon>Bacillati</taxon>
        <taxon>Bacillota</taxon>
        <taxon>Bacilli</taxon>
        <taxon>Bacillales</taxon>
        <taxon>Bacillaceae</taxon>
        <taxon>Bacillus</taxon>
    </lineage>
</organism>
<gene>
    <name evidence="1" type="ORF">AB447_200355</name>
    <name evidence="2" type="ORF">P8828_06615</name>
</gene>
<dbReference type="RefSeq" id="WP_048355753.1">
    <property type="nucleotide sequence ID" value="NZ_CP023481.1"/>
</dbReference>
<keyword evidence="4" id="KW-1185">Reference proteome</keyword>
<reference evidence="2 4" key="3">
    <citation type="submission" date="2023-03" db="EMBL/GenBank/DDBJ databases">
        <title>Agriculturally important microbes genome sequencing.</title>
        <authorList>
            <person name="Dunlap C."/>
        </authorList>
    </citation>
    <scope>NUCLEOTIDE SEQUENCE [LARGE SCALE GENOMIC DNA]</scope>
    <source>
        <strain evidence="2 4">CBP-3203</strain>
    </source>
</reference>
<evidence type="ECO:0000313" key="2">
    <source>
        <dbReference type="EMBL" id="MEC0484523.1"/>
    </source>
</evidence>
<dbReference type="PATRIC" id="fig|1664069.3.peg.5472"/>
<name>A0A0J6E7Y7_9BACI</name>
<reference evidence="1" key="2">
    <citation type="submission" date="2015-10" db="EMBL/GenBank/DDBJ databases">
        <authorList>
            <person name="Gilbert D.G."/>
        </authorList>
    </citation>
    <scope>NUCLEOTIDE SEQUENCE</scope>
    <source>
        <strain evidence="1">GO-13</strain>
    </source>
</reference>
<dbReference type="EMBL" id="JARRTL010000007">
    <property type="protein sequence ID" value="MEC0484523.1"/>
    <property type="molecule type" value="Genomic_DNA"/>
</dbReference>
<reference evidence="1 3" key="1">
    <citation type="journal article" date="2015" name="Int. J. Syst. Evol. Microbiol.">
        <title>Bacillus glycinifermentans sp. nov., isolated from fermented soybean paste.</title>
        <authorList>
            <person name="Kim S.J."/>
            <person name="Dunlap C.A."/>
            <person name="Kwon S.W."/>
            <person name="Rooney A.P."/>
        </authorList>
    </citation>
    <scope>NUCLEOTIDE SEQUENCE [LARGE SCALE GENOMIC DNA]</scope>
    <source>
        <strain evidence="1 3">GO-13</strain>
    </source>
</reference>
<evidence type="ECO:0000313" key="3">
    <source>
        <dbReference type="Proteomes" id="UP000036168"/>
    </source>
</evidence>
<evidence type="ECO:0000313" key="4">
    <source>
        <dbReference type="Proteomes" id="UP001341297"/>
    </source>
</evidence>
<dbReference type="Pfam" id="PF22116">
    <property type="entry name" value="DUF6944"/>
    <property type="match status" value="1"/>
</dbReference>
<dbReference type="EMBL" id="LECW02000001">
    <property type="protein sequence ID" value="KRT95600.1"/>
    <property type="molecule type" value="Genomic_DNA"/>
</dbReference>